<reference evidence="1 2" key="1">
    <citation type="submission" date="2012-06" db="EMBL/GenBank/DDBJ databases">
        <title>Draft Genome Sequence of Lactobacillus hominis Strain CRBIP 24.179T, isolated from human intestine.</title>
        <authorList>
            <person name="Cousin S."/>
            <person name="Ma L."/>
            <person name="Bizet C."/>
            <person name="Loux V."/>
            <person name="Bouchier C."/>
            <person name="Clermont D."/>
            <person name="Creno S."/>
        </authorList>
    </citation>
    <scope>NUCLEOTIDE SEQUENCE [LARGE SCALE GENOMIC DNA]</scope>
    <source>
        <strain evidence="2">CRBIP 24.179T</strain>
    </source>
</reference>
<dbReference type="RefSeq" id="WP_008469867.1">
    <property type="nucleotide sequence ID" value="NZ_AYZP01000003.1"/>
</dbReference>
<proteinExistence type="predicted"/>
<accession>I7L984</accession>
<gene>
    <name evidence="1" type="ORF">BN55_06490</name>
</gene>
<sequence length="209" mass="24083">MNYQNIIIVPEGLFFKEKTSQKNSLNKLAKAKKQILNINLFSSLYDRYVDIDRKQEIQLMLTALFPEDKLFSIQADYFTYLTSQHRLLKNVDNTLNDLKDKVNIFIASIYPQAVISKRLEQAKINYPLVANPTDDFTSMSKIITQIISQHNLDKNETLLIGTSLGDEIQAANDLELPSLWVSTNRKVPITPHPNLHVKKFEDIAFYFMG</sequence>
<dbReference type="PATRIC" id="fig|1423758.3.peg.1376"/>
<evidence type="ECO:0000313" key="1">
    <source>
        <dbReference type="EMBL" id="CCI81204.1"/>
    </source>
</evidence>
<evidence type="ECO:0000313" key="2">
    <source>
        <dbReference type="Proteomes" id="UP000009320"/>
    </source>
</evidence>
<organism evidence="1 2">
    <name type="scientific">Lactobacillus hominis DSM 23910 = CRBIP 24.179</name>
    <dbReference type="NCBI Taxonomy" id="1423758"/>
    <lineage>
        <taxon>Bacteria</taxon>
        <taxon>Bacillati</taxon>
        <taxon>Bacillota</taxon>
        <taxon>Bacilli</taxon>
        <taxon>Lactobacillales</taxon>
        <taxon>Lactobacillaceae</taxon>
        <taxon>Lactobacillus</taxon>
    </lineage>
</organism>
<dbReference type="AlphaFoldDB" id="I7L984"/>
<name>I7L984_9LACO</name>
<dbReference type="eggNOG" id="COG1011">
    <property type="taxonomic scope" value="Bacteria"/>
</dbReference>
<dbReference type="EMBL" id="CAKE01000002">
    <property type="protein sequence ID" value="CCI81204.1"/>
    <property type="molecule type" value="Genomic_DNA"/>
</dbReference>
<protein>
    <submittedName>
        <fullName evidence="1">Uncharacterized protein</fullName>
    </submittedName>
</protein>
<keyword evidence="2" id="KW-1185">Reference proteome</keyword>
<dbReference type="InterPro" id="IPR023214">
    <property type="entry name" value="HAD_sf"/>
</dbReference>
<dbReference type="InterPro" id="IPR036412">
    <property type="entry name" value="HAD-like_sf"/>
</dbReference>
<dbReference type="SUPFAM" id="SSF56784">
    <property type="entry name" value="HAD-like"/>
    <property type="match status" value="1"/>
</dbReference>
<dbReference type="GeneID" id="82846479"/>
<dbReference type="STRING" id="1423758.FC41_GL001360"/>
<dbReference type="Proteomes" id="UP000009320">
    <property type="component" value="Unassembled WGS sequence"/>
</dbReference>
<comment type="caution">
    <text evidence="1">The sequence shown here is derived from an EMBL/GenBank/DDBJ whole genome shotgun (WGS) entry which is preliminary data.</text>
</comment>
<dbReference type="Gene3D" id="3.40.50.1000">
    <property type="entry name" value="HAD superfamily/HAD-like"/>
    <property type="match status" value="1"/>
</dbReference>